<dbReference type="Proteomes" id="UP001315278">
    <property type="component" value="Unassembled WGS sequence"/>
</dbReference>
<dbReference type="Pfam" id="PF00132">
    <property type="entry name" value="Hexapep"/>
    <property type="match status" value="1"/>
</dbReference>
<dbReference type="InterPro" id="IPR011004">
    <property type="entry name" value="Trimer_LpxA-like_sf"/>
</dbReference>
<keyword evidence="3" id="KW-1185">Reference proteome</keyword>
<comment type="similarity">
    <text evidence="1">Belongs to the transferase hexapeptide repeat family.</text>
</comment>
<name>A0ABS5FWE4_9BRAD</name>
<dbReference type="InterPro" id="IPR001451">
    <property type="entry name" value="Hexapep"/>
</dbReference>
<dbReference type="SUPFAM" id="SSF51161">
    <property type="entry name" value="Trimeric LpxA-like enzymes"/>
    <property type="match status" value="1"/>
</dbReference>
<organism evidence="2 3">
    <name type="scientific">Bradyrhizobium jicamae</name>
    <dbReference type="NCBI Taxonomy" id="280332"/>
    <lineage>
        <taxon>Bacteria</taxon>
        <taxon>Pseudomonadati</taxon>
        <taxon>Pseudomonadota</taxon>
        <taxon>Alphaproteobacteria</taxon>
        <taxon>Hyphomicrobiales</taxon>
        <taxon>Nitrobacteraceae</taxon>
        <taxon>Bradyrhizobium</taxon>
    </lineage>
</organism>
<dbReference type="Gene3D" id="2.160.10.10">
    <property type="entry name" value="Hexapeptide repeat proteins"/>
    <property type="match status" value="1"/>
</dbReference>
<dbReference type="InterPro" id="IPR050179">
    <property type="entry name" value="Trans_hexapeptide_repeat"/>
</dbReference>
<evidence type="ECO:0000313" key="3">
    <source>
        <dbReference type="Proteomes" id="UP001315278"/>
    </source>
</evidence>
<protein>
    <submittedName>
        <fullName evidence="2">N-acetyltransferase</fullName>
    </submittedName>
</protein>
<evidence type="ECO:0000256" key="1">
    <source>
        <dbReference type="ARBA" id="ARBA00007274"/>
    </source>
</evidence>
<accession>A0ABS5FWE4</accession>
<gene>
    <name evidence="2" type="ORF">JQ615_38050</name>
</gene>
<dbReference type="CDD" id="cd03358">
    <property type="entry name" value="LbH_WxcM_N_like"/>
    <property type="match status" value="1"/>
</dbReference>
<dbReference type="PANTHER" id="PTHR43300:SF4">
    <property type="entry name" value="ACYL-[ACYL-CARRIER-PROTEIN]--UDP-N-ACETYLGLUCOSAMINE O-ACYLTRANSFERASE"/>
    <property type="match status" value="1"/>
</dbReference>
<sequence length="214" mass="22949">MSQMREDPRFPGVLIHESSYIDDGARVGRGTKIWHFCHILSRTTIGENCSIGQNVMIGPNVGIGDGCKIQNNVSIYDGVELGADVFCGPSCVFTNVNNPRADVSRKDEFRRTPIGRGASIGANATIICGHSLGDYCFIGAGAVVTKDVPAFALMAGNPARRIGWMSRAGERLGSDLVCARSGERYKETASGFLLLNEVSIADSLPDGWPLNRGK</sequence>
<evidence type="ECO:0000313" key="2">
    <source>
        <dbReference type="EMBL" id="MBR0801172.1"/>
    </source>
</evidence>
<proteinExistence type="inferred from homology"/>
<comment type="caution">
    <text evidence="2">The sequence shown here is derived from an EMBL/GenBank/DDBJ whole genome shotgun (WGS) entry which is preliminary data.</text>
</comment>
<dbReference type="EMBL" id="JAFCJH010000073">
    <property type="protein sequence ID" value="MBR0801172.1"/>
    <property type="molecule type" value="Genomic_DNA"/>
</dbReference>
<dbReference type="RefSeq" id="WP_212495295.1">
    <property type="nucleotide sequence ID" value="NZ_JAFCJH010000073.1"/>
</dbReference>
<dbReference type="Pfam" id="PF14602">
    <property type="entry name" value="Hexapep_2"/>
    <property type="match status" value="1"/>
</dbReference>
<dbReference type="PANTHER" id="PTHR43300">
    <property type="entry name" value="ACETYLTRANSFERASE"/>
    <property type="match status" value="1"/>
</dbReference>
<dbReference type="CDD" id="cd00208">
    <property type="entry name" value="LbetaH"/>
    <property type="match status" value="1"/>
</dbReference>
<reference evidence="3" key="1">
    <citation type="journal article" date="2021" name="ISME J.">
        <title>Evolutionary origin and ecological implication of a unique nif island in free-living Bradyrhizobium lineages.</title>
        <authorList>
            <person name="Tao J."/>
        </authorList>
    </citation>
    <scope>NUCLEOTIDE SEQUENCE [LARGE SCALE GENOMIC DNA]</scope>
    <source>
        <strain evidence="3">SZCCT0434</strain>
    </source>
</reference>